<evidence type="ECO:0000256" key="1">
    <source>
        <dbReference type="SAM" id="MobiDB-lite"/>
    </source>
</evidence>
<keyword evidence="3" id="KW-1185">Reference proteome</keyword>
<reference evidence="2" key="1">
    <citation type="journal article" date="2019" name="bioRxiv">
        <title>The Genome of the Zebra Mussel, Dreissena polymorpha: A Resource for Invasive Species Research.</title>
        <authorList>
            <person name="McCartney M.A."/>
            <person name="Auch B."/>
            <person name="Kono T."/>
            <person name="Mallez S."/>
            <person name="Zhang Y."/>
            <person name="Obille A."/>
            <person name="Becker A."/>
            <person name="Abrahante J.E."/>
            <person name="Garbe J."/>
            <person name="Badalamenti J.P."/>
            <person name="Herman A."/>
            <person name="Mangelson H."/>
            <person name="Liachko I."/>
            <person name="Sullivan S."/>
            <person name="Sone E.D."/>
            <person name="Koren S."/>
            <person name="Silverstein K.A.T."/>
            <person name="Beckman K.B."/>
            <person name="Gohl D.M."/>
        </authorList>
    </citation>
    <scope>NUCLEOTIDE SEQUENCE</scope>
    <source>
        <strain evidence="2">Duluth1</strain>
        <tissue evidence="2">Whole animal</tissue>
    </source>
</reference>
<protein>
    <submittedName>
        <fullName evidence="2">Uncharacterized protein</fullName>
    </submittedName>
</protein>
<reference evidence="2" key="2">
    <citation type="submission" date="2020-11" db="EMBL/GenBank/DDBJ databases">
        <authorList>
            <person name="McCartney M.A."/>
            <person name="Auch B."/>
            <person name="Kono T."/>
            <person name="Mallez S."/>
            <person name="Becker A."/>
            <person name="Gohl D.M."/>
            <person name="Silverstein K.A.T."/>
            <person name="Koren S."/>
            <person name="Bechman K.B."/>
            <person name="Herman A."/>
            <person name="Abrahante J.E."/>
            <person name="Garbe J."/>
        </authorList>
    </citation>
    <scope>NUCLEOTIDE SEQUENCE</scope>
    <source>
        <strain evidence="2">Duluth1</strain>
        <tissue evidence="2">Whole animal</tissue>
    </source>
</reference>
<accession>A0A9D4DRU5</accession>
<dbReference type="EMBL" id="JAIWYP010000010">
    <property type="protein sequence ID" value="KAH3754379.1"/>
    <property type="molecule type" value="Genomic_DNA"/>
</dbReference>
<evidence type="ECO:0000313" key="3">
    <source>
        <dbReference type="Proteomes" id="UP000828390"/>
    </source>
</evidence>
<dbReference type="Proteomes" id="UP000828390">
    <property type="component" value="Unassembled WGS sequence"/>
</dbReference>
<gene>
    <name evidence="2" type="ORF">DPMN_189047</name>
</gene>
<dbReference type="AlphaFoldDB" id="A0A9D4DRU5"/>
<feature type="compositionally biased region" description="Basic and acidic residues" evidence="1">
    <location>
        <begin position="68"/>
        <end position="84"/>
    </location>
</feature>
<proteinExistence type="predicted"/>
<organism evidence="2 3">
    <name type="scientific">Dreissena polymorpha</name>
    <name type="common">Zebra mussel</name>
    <name type="synonym">Mytilus polymorpha</name>
    <dbReference type="NCBI Taxonomy" id="45954"/>
    <lineage>
        <taxon>Eukaryota</taxon>
        <taxon>Metazoa</taxon>
        <taxon>Spiralia</taxon>
        <taxon>Lophotrochozoa</taxon>
        <taxon>Mollusca</taxon>
        <taxon>Bivalvia</taxon>
        <taxon>Autobranchia</taxon>
        <taxon>Heteroconchia</taxon>
        <taxon>Euheterodonta</taxon>
        <taxon>Imparidentia</taxon>
        <taxon>Neoheterodontei</taxon>
        <taxon>Myida</taxon>
        <taxon>Dreissenoidea</taxon>
        <taxon>Dreissenidae</taxon>
        <taxon>Dreissena</taxon>
    </lineage>
</organism>
<comment type="caution">
    <text evidence="2">The sequence shown here is derived from an EMBL/GenBank/DDBJ whole genome shotgun (WGS) entry which is preliminary data.</text>
</comment>
<name>A0A9D4DRU5_DREPO</name>
<feature type="compositionally biased region" description="Low complexity" evidence="1">
    <location>
        <begin position="48"/>
        <end position="57"/>
    </location>
</feature>
<evidence type="ECO:0000313" key="2">
    <source>
        <dbReference type="EMBL" id="KAH3754379.1"/>
    </source>
</evidence>
<feature type="region of interest" description="Disordered" evidence="1">
    <location>
        <begin position="44"/>
        <end position="84"/>
    </location>
</feature>
<sequence>MLLSNNVNLRPGEQYVIDAIQQQLLLAILRFGVATSASGLAPSLSMAQSQQQQQEQQLNKRLSGQLDPDTKGHFLPKYREANAQ</sequence>